<dbReference type="eggNOG" id="ENOG50331AY">
    <property type="taxonomic scope" value="Bacteria"/>
</dbReference>
<dbReference type="Pfam" id="PF07369">
    <property type="entry name" value="DUF1488"/>
    <property type="match status" value="1"/>
</dbReference>
<proteinExistence type="predicted"/>
<dbReference type="STRING" id="55207.KP22_20845"/>
<evidence type="ECO:0000313" key="1">
    <source>
        <dbReference type="EMBL" id="KFW99011.1"/>
    </source>
</evidence>
<accession>A0A093SQQ9</accession>
<name>A0A093SQQ9_9GAMM</name>
<dbReference type="Proteomes" id="UP000032874">
    <property type="component" value="Unassembled WGS sequence"/>
</dbReference>
<dbReference type="Proteomes" id="UP000032869">
    <property type="component" value="Unassembled WGS sequence"/>
</dbReference>
<dbReference type="OrthoDB" id="6465020at2"/>
<dbReference type="EMBL" id="JQHL01000026">
    <property type="protein sequence ID" value="KFX12451.1"/>
    <property type="molecule type" value="Genomic_DNA"/>
</dbReference>
<organism evidence="1 4">
    <name type="scientific">Pectobacterium betavasculorum</name>
    <dbReference type="NCBI Taxonomy" id="55207"/>
    <lineage>
        <taxon>Bacteria</taxon>
        <taxon>Pseudomonadati</taxon>
        <taxon>Pseudomonadota</taxon>
        <taxon>Gammaproteobacteria</taxon>
        <taxon>Enterobacterales</taxon>
        <taxon>Pectobacteriaceae</taxon>
        <taxon>Pectobacterium</taxon>
    </lineage>
</organism>
<dbReference type="AlphaFoldDB" id="A0A093SQQ9"/>
<dbReference type="SUPFAM" id="SSF160272">
    <property type="entry name" value="Shew3726-like"/>
    <property type="match status" value="1"/>
</dbReference>
<gene>
    <name evidence="2" type="ORF">JV35_20305</name>
    <name evidence="1" type="ORF">KP22_20845</name>
</gene>
<dbReference type="EMBL" id="JQHM01000025">
    <property type="protein sequence ID" value="KFW99011.1"/>
    <property type="molecule type" value="Genomic_DNA"/>
</dbReference>
<sequence length="85" mass="10115">MNQAIQFPDLEKWDDEVTAVRFPVLVNGFQQECLISAERLQHRYGGDSPEQWLALFREHRWDLEDELEKMILAEKWDDKGCYSLS</sequence>
<evidence type="ECO:0000313" key="2">
    <source>
        <dbReference type="EMBL" id="KFX12451.1"/>
    </source>
</evidence>
<comment type="caution">
    <text evidence="1">The sequence shown here is derived from an EMBL/GenBank/DDBJ whole genome shotgun (WGS) entry which is preliminary data.</text>
</comment>
<dbReference type="RefSeq" id="WP_039308866.1">
    <property type="nucleotide sequence ID" value="NZ_JAODTE010000024.1"/>
</dbReference>
<reference evidence="3 4" key="1">
    <citation type="submission" date="2014-08" db="EMBL/GenBank/DDBJ databases">
        <title>Genome sequences of NCPPB Pectobacterium isolates.</title>
        <authorList>
            <person name="Glover R.H."/>
            <person name="Sapp M."/>
            <person name="Elphinstone J."/>
        </authorList>
    </citation>
    <scope>NUCLEOTIDE SEQUENCE [LARGE SCALE GENOMIC DNA]</scope>
    <source>
        <strain evidence="2 3">NCPPB 2793</strain>
        <strain evidence="1 4">NCPPB 2795</strain>
    </source>
</reference>
<keyword evidence="3" id="KW-1185">Reference proteome</keyword>
<protein>
    <submittedName>
        <fullName evidence="1">Uncharacterized protein</fullName>
    </submittedName>
</protein>
<dbReference type="InterPro" id="IPR036692">
    <property type="entry name" value="Shew3726-like_sf"/>
</dbReference>
<evidence type="ECO:0000313" key="4">
    <source>
        <dbReference type="Proteomes" id="UP000032874"/>
    </source>
</evidence>
<evidence type="ECO:0000313" key="3">
    <source>
        <dbReference type="Proteomes" id="UP000032869"/>
    </source>
</evidence>
<dbReference type="InterPro" id="IPR009962">
    <property type="entry name" value="DUF1488"/>
</dbReference>
<dbReference type="Gene3D" id="3.30.160.140">
    <property type="entry name" value="Shew3726-like"/>
    <property type="match status" value="1"/>
</dbReference>